<feature type="non-terminal residue" evidence="1">
    <location>
        <position position="161"/>
    </location>
</feature>
<reference evidence="1" key="3">
    <citation type="submission" date="2019-06" db="EMBL/GenBank/DDBJ databases">
        <authorList>
            <person name="Poynton C."/>
            <person name="Hasenbein S."/>
            <person name="Benoit J.B."/>
            <person name="Sepulveda M.S."/>
            <person name="Poelchau M.F."/>
            <person name="Murali S.C."/>
            <person name="Chen S."/>
            <person name="Glastad K.M."/>
            <person name="Werren J.H."/>
            <person name="Vineis J.H."/>
            <person name="Bowen J.L."/>
            <person name="Friedrich M."/>
            <person name="Jones J."/>
            <person name="Robertson H.M."/>
            <person name="Feyereisen R."/>
            <person name="Mechler-Hickson A."/>
            <person name="Mathers N."/>
            <person name="Lee C.E."/>
            <person name="Colbourne J.K."/>
            <person name="Biales A."/>
            <person name="Johnston J.S."/>
            <person name="Wellborn G.A."/>
            <person name="Rosendale A.J."/>
            <person name="Cridge A.G."/>
            <person name="Munoz-Torres M.C."/>
            <person name="Bain P.A."/>
            <person name="Manny A.R."/>
            <person name="Major K.M."/>
            <person name="Lambert F.N."/>
            <person name="Vulpe C.D."/>
            <person name="Tuck P."/>
            <person name="Blalock B.J."/>
            <person name="Lin Y.-Y."/>
            <person name="Smith M.E."/>
            <person name="Ochoa-Acuna H."/>
            <person name="Chen M.-J.M."/>
            <person name="Childers C.P."/>
            <person name="Qu J."/>
            <person name="Dugan S."/>
            <person name="Lee S.L."/>
            <person name="Chao H."/>
            <person name="Dinh H."/>
            <person name="Han Y."/>
            <person name="Doddapaneni H."/>
            <person name="Worley K.C."/>
            <person name="Muzny D.M."/>
            <person name="Gibbs R.A."/>
            <person name="Richards S."/>
        </authorList>
    </citation>
    <scope>NUCLEOTIDE SEQUENCE</scope>
    <source>
        <strain evidence="1">HAZT.00-mixed</strain>
        <tissue evidence="1">Whole organism</tissue>
    </source>
</reference>
<proteinExistence type="predicted"/>
<sequence>MGKLQLNGWKPRTLSALAESIAQYPRQLKVAEDRNTSLAPVMPRSPCRSWRVSYLATFRIFAGVKQKLSYRKSNRSSVRYPYTGLHIAMGGEESLLHGVIVTPAVNPRLDEFLHFCIQSTGYKSRRVNTQQKPSRRVLISRIHHAIVTREVTLHGVTILPF</sequence>
<reference evidence="1" key="1">
    <citation type="submission" date="2014-08" db="EMBL/GenBank/DDBJ databases">
        <authorList>
            <person name="Murali S."/>
            <person name="Richards S."/>
            <person name="Bandaranaike D."/>
            <person name="Bellair M."/>
            <person name="Blankenburg K."/>
            <person name="Chao H."/>
            <person name="Dinh H."/>
            <person name="Doddapaneni H."/>
            <person name="Dugan-Rocha S."/>
            <person name="Elkadiri S."/>
            <person name="Gnanaolivu R."/>
            <person name="Hughes D."/>
            <person name="Lee S."/>
            <person name="Li M."/>
            <person name="Ming W."/>
            <person name="Munidasa M."/>
            <person name="Muniz J."/>
            <person name="Nguyen L."/>
            <person name="Osuji N."/>
            <person name="Pu L.-L."/>
            <person name="Puazo M."/>
            <person name="Skinner E."/>
            <person name="Qu C."/>
            <person name="Quiroz J."/>
            <person name="Raj R."/>
            <person name="Weissenberger G."/>
            <person name="Xin Y."/>
            <person name="Zou X."/>
            <person name="Han Y."/>
            <person name="Worley K."/>
            <person name="Muzny D."/>
            <person name="Gibbs R."/>
        </authorList>
    </citation>
    <scope>NUCLEOTIDE SEQUENCE</scope>
    <source>
        <strain evidence="1">HAZT.00-mixed</strain>
        <tissue evidence="1">Whole organism</tissue>
    </source>
</reference>
<gene>
    <name evidence="1" type="ORF">HAZT_HAZT011400</name>
</gene>
<name>A0A6A0GYS9_HYAAZ</name>
<accession>A0A6A0GYS9</accession>
<comment type="caution">
    <text evidence="1">The sequence shown here is derived from an EMBL/GenBank/DDBJ whole genome shotgun (WGS) entry which is preliminary data.</text>
</comment>
<dbReference type="EMBL" id="JQDR03011775">
    <property type="protein sequence ID" value="KAA0192225.1"/>
    <property type="molecule type" value="Genomic_DNA"/>
</dbReference>
<dbReference type="Proteomes" id="UP000711488">
    <property type="component" value="Unassembled WGS sequence"/>
</dbReference>
<reference evidence="1" key="2">
    <citation type="journal article" date="2018" name="Environ. Sci. Technol.">
        <title>The Toxicogenome of Hyalella azteca: A Model for Sediment Ecotoxicology and Evolutionary Toxicology.</title>
        <authorList>
            <person name="Poynton H.C."/>
            <person name="Hasenbein S."/>
            <person name="Benoit J.B."/>
            <person name="Sepulveda M.S."/>
            <person name="Poelchau M.F."/>
            <person name="Hughes D.S.T."/>
            <person name="Murali S.C."/>
            <person name="Chen S."/>
            <person name="Glastad K.M."/>
            <person name="Goodisman M.A.D."/>
            <person name="Werren J.H."/>
            <person name="Vineis J.H."/>
            <person name="Bowen J.L."/>
            <person name="Friedrich M."/>
            <person name="Jones J."/>
            <person name="Robertson H.M."/>
            <person name="Feyereisen R."/>
            <person name="Mechler-Hickson A."/>
            <person name="Mathers N."/>
            <person name="Lee C.E."/>
            <person name="Colbourne J.K."/>
            <person name="Biales A."/>
            <person name="Johnston J.S."/>
            <person name="Wellborn G.A."/>
            <person name="Rosendale A.J."/>
            <person name="Cridge A.G."/>
            <person name="Munoz-Torres M.C."/>
            <person name="Bain P.A."/>
            <person name="Manny A.R."/>
            <person name="Major K.M."/>
            <person name="Lambert F.N."/>
            <person name="Vulpe C.D."/>
            <person name="Tuck P."/>
            <person name="Blalock B.J."/>
            <person name="Lin Y.Y."/>
            <person name="Smith M.E."/>
            <person name="Ochoa-Acuna H."/>
            <person name="Chen M.M."/>
            <person name="Childers C.P."/>
            <person name="Qu J."/>
            <person name="Dugan S."/>
            <person name="Lee S.L."/>
            <person name="Chao H."/>
            <person name="Dinh H."/>
            <person name="Han Y."/>
            <person name="Doddapaneni H."/>
            <person name="Worley K.C."/>
            <person name="Muzny D.M."/>
            <person name="Gibbs R.A."/>
            <person name="Richards S."/>
        </authorList>
    </citation>
    <scope>NUCLEOTIDE SEQUENCE</scope>
    <source>
        <strain evidence="1">HAZT.00-mixed</strain>
        <tissue evidence="1">Whole organism</tissue>
    </source>
</reference>
<organism evidence="1">
    <name type="scientific">Hyalella azteca</name>
    <name type="common">Amphipod</name>
    <dbReference type="NCBI Taxonomy" id="294128"/>
    <lineage>
        <taxon>Eukaryota</taxon>
        <taxon>Metazoa</taxon>
        <taxon>Ecdysozoa</taxon>
        <taxon>Arthropoda</taxon>
        <taxon>Crustacea</taxon>
        <taxon>Multicrustacea</taxon>
        <taxon>Malacostraca</taxon>
        <taxon>Eumalacostraca</taxon>
        <taxon>Peracarida</taxon>
        <taxon>Amphipoda</taxon>
        <taxon>Senticaudata</taxon>
        <taxon>Talitrida</taxon>
        <taxon>Talitroidea</taxon>
        <taxon>Hyalellidae</taxon>
        <taxon>Hyalella</taxon>
    </lineage>
</organism>
<protein>
    <submittedName>
        <fullName evidence="1">Uncharacterized protein</fullName>
    </submittedName>
</protein>
<dbReference type="AlphaFoldDB" id="A0A6A0GYS9"/>
<evidence type="ECO:0000313" key="1">
    <source>
        <dbReference type="EMBL" id="KAA0192225.1"/>
    </source>
</evidence>